<proteinExistence type="predicted"/>
<evidence type="ECO:0000313" key="4">
    <source>
        <dbReference type="Proteomes" id="UP001160148"/>
    </source>
</evidence>
<dbReference type="InterPro" id="IPR029526">
    <property type="entry name" value="PGBD"/>
</dbReference>
<evidence type="ECO:0000256" key="1">
    <source>
        <dbReference type="SAM" id="MobiDB-lite"/>
    </source>
</evidence>
<comment type="caution">
    <text evidence="3">The sequence shown here is derived from an EMBL/GenBank/DDBJ whole genome shotgun (WGS) entry which is preliminary data.</text>
</comment>
<feature type="compositionally biased region" description="Acidic residues" evidence="1">
    <location>
        <begin position="10"/>
        <end position="37"/>
    </location>
</feature>
<dbReference type="Pfam" id="PF13843">
    <property type="entry name" value="DDE_Tnp_1_7"/>
    <property type="match status" value="1"/>
</dbReference>
<dbReference type="Proteomes" id="UP001160148">
    <property type="component" value="Unassembled WGS sequence"/>
</dbReference>
<dbReference type="AlphaFoldDB" id="A0AAV0Y9B3"/>
<dbReference type="PANTHER" id="PTHR46599:SF3">
    <property type="entry name" value="PIGGYBAC TRANSPOSABLE ELEMENT-DERIVED PROTEIN 4"/>
    <property type="match status" value="1"/>
</dbReference>
<dbReference type="PANTHER" id="PTHR46599">
    <property type="entry name" value="PIGGYBAC TRANSPOSABLE ELEMENT-DERIVED PROTEIN 4"/>
    <property type="match status" value="1"/>
</dbReference>
<feature type="domain" description="PiggyBac transposable element-derived protein" evidence="2">
    <location>
        <begin position="115"/>
        <end position="436"/>
    </location>
</feature>
<name>A0AAV0Y9B3_9HEMI</name>
<evidence type="ECO:0000313" key="3">
    <source>
        <dbReference type="EMBL" id="CAI6377534.1"/>
    </source>
</evidence>
<organism evidence="3 4">
    <name type="scientific">Macrosiphum euphorbiae</name>
    <name type="common">potato aphid</name>
    <dbReference type="NCBI Taxonomy" id="13131"/>
    <lineage>
        <taxon>Eukaryota</taxon>
        <taxon>Metazoa</taxon>
        <taxon>Ecdysozoa</taxon>
        <taxon>Arthropoda</taxon>
        <taxon>Hexapoda</taxon>
        <taxon>Insecta</taxon>
        <taxon>Pterygota</taxon>
        <taxon>Neoptera</taxon>
        <taxon>Paraneoptera</taxon>
        <taxon>Hemiptera</taxon>
        <taxon>Sternorrhyncha</taxon>
        <taxon>Aphidomorpha</taxon>
        <taxon>Aphidoidea</taxon>
        <taxon>Aphididae</taxon>
        <taxon>Macrosiphini</taxon>
        <taxon>Macrosiphum</taxon>
    </lineage>
</organism>
<keyword evidence="4" id="KW-1185">Reference proteome</keyword>
<accession>A0AAV0Y9B3</accession>
<protein>
    <recommendedName>
        <fullName evidence="2">PiggyBac transposable element-derived protein domain-containing protein</fullName>
    </recommendedName>
</protein>
<dbReference type="EMBL" id="CARXXK010001793">
    <property type="protein sequence ID" value="CAI6377534.1"/>
    <property type="molecule type" value="Genomic_DNA"/>
</dbReference>
<gene>
    <name evidence="3" type="ORF">MEUPH1_LOCUS30780</name>
</gene>
<sequence>MNENNISELLDQDMSDWSDDDDSDADPDFQLENDSSDDSNYRYDLFALGNEHEDDIDIAIPPTPVTVPSSIRHEDASEPLWNDVDDAFQSNVLFNPKNEPVGINPDVIETLIEGSPYDFYSLFLDDDVIHLLVKETNRYAKSLLSTRISPHSRLHTWVDVTSVEMKNFLGTIMWMGLCPQPSIASYWKKSKIYVSYIPKYMTRKRFELLLRSFHCCNNDDCPPGDRLFKVSGLLDLLLSKYKMARTPKESMCIDESIVPFVGRLLFRQYIQNKRHRYGIKIFKLCIDNFYTVGFKIYAGKESVVGQRVSTRIVTEMAEEYLDMGRTMYTDNWYSSYDLATELLKRSTHLVGTLRSNRKNNPTEVIKKKLKRGEVIAKQCNKGITVLKWKDKRDVLAISTKHSAAMVKTTNKFGSDVIKPKLILDYNKGKSLVDVCDLRNSYHNPLKIIKQKIDITTFREILIEHLLSKNEEIPTGNEHKLEETKSRGRCASCYKNMVEQGGRLYAQRITRQIKTKCASCKKFYCIPCFSDAHKINKK</sequence>
<reference evidence="3 4" key="1">
    <citation type="submission" date="2023-01" db="EMBL/GenBank/DDBJ databases">
        <authorList>
            <person name="Whitehead M."/>
        </authorList>
    </citation>
    <scope>NUCLEOTIDE SEQUENCE [LARGE SCALE GENOMIC DNA]</scope>
</reference>
<evidence type="ECO:0000259" key="2">
    <source>
        <dbReference type="Pfam" id="PF13843"/>
    </source>
</evidence>
<feature type="region of interest" description="Disordered" evidence="1">
    <location>
        <begin position="1"/>
        <end position="37"/>
    </location>
</feature>